<evidence type="ECO:0000313" key="3">
    <source>
        <dbReference type="EMBL" id="OOK81026.1"/>
    </source>
</evidence>
<dbReference type="EMBL" id="MVBN01000002">
    <property type="protein sequence ID" value="OOK81026.1"/>
    <property type="molecule type" value="Genomic_DNA"/>
</dbReference>
<dbReference type="AlphaFoldDB" id="A0A1V3XHJ4"/>
<dbReference type="EMBL" id="MVBM01000002">
    <property type="protein sequence ID" value="OOK78578.1"/>
    <property type="molecule type" value="Genomic_DNA"/>
</dbReference>
<evidence type="ECO:0000313" key="2">
    <source>
        <dbReference type="EMBL" id="OOK78578.1"/>
    </source>
</evidence>
<name>A0A1V3XHJ4_MYCKA</name>
<proteinExistence type="predicted"/>
<comment type="caution">
    <text evidence="2">The sequence shown here is derived from an EMBL/GenBank/DDBJ whole genome shotgun (WGS) entry which is preliminary data.</text>
</comment>
<organism evidence="2 5">
    <name type="scientific">Mycobacterium kansasii</name>
    <dbReference type="NCBI Taxonomy" id="1768"/>
    <lineage>
        <taxon>Bacteria</taxon>
        <taxon>Bacillati</taxon>
        <taxon>Actinomycetota</taxon>
        <taxon>Actinomycetes</taxon>
        <taxon>Mycobacteriales</taxon>
        <taxon>Mycobacteriaceae</taxon>
        <taxon>Mycobacterium</taxon>
    </lineage>
</organism>
<accession>A0A1V3XHJ4</accession>
<protein>
    <submittedName>
        <fullName evidence="2">Uncharacterized protein</fullName>
    </submittedName>
</protein>
<dbReference type="Proteomes" id="UP000189229">
    <property type="component" value="Unassembled WGS sequence"/>
</dbReference>
<feature type="region of interest" description="Disordered" evidence="1">
    <location>
        <begin position="1"/>
        <end position="50"/>
    </location>
</feature>
<gene>
    <name evidence="3" type="ORF">BZL29_2045</name>
    <name evidence="2" type="ORF">BZL30_2018</name>
</gene>
<feature type="compositionally biased region" description="Basic residues" evidence="1">
    <location>
        <begin position="12"/>
        <end position="21"/>
    </location>
</feature>
<evidence type="ECO:0000313" key="5">
    <source>
        <dbReference type="Proteomes" id="UP000189229"/>
    </source>
</evidence>
<evidence type="ECO:0000256" key="1">
    <source>
        <dbReference type="SAM" id="MobiDB-lite"/>
    </source>
</evidence>
<dbReference type="Proteomes" id="UP000188532">
    <property type="component" value="Unassembled WGS sequence"/>
</dbReference>
<reference evidence="4 5" key="1">
    <citation type="submission" date="2017-02" db="EMBL/GenBank/DDBJ databases">
        <title>Complete genome sequences of Mycobacterium kansasii strains isolated from rhesus macaques.</title>
        <authorList>
            <person name="Panda A."/>
            <person name="Nagaraj S."/>
            <person name="Zhao X."/>
            <person name="Tettelin H."/>
            <person name="Detolla L.J."/>
        </authorList>
    </citation>
    <scope>NUCLEOTIDE SEQUENCE [LARGE SCALE GENOMIC DNA]</scope>
    <source>
        <strain evidence="3 4">11-3469</strain>
        <strain evidence="2 5">11-3813</strain>
    </source>
</reference>
<evidence type="ECO:0000313" key="4">
    <source>
        <dbReference type="Proteomes" id="UP000188532"/>
    </source>
</evidence>
<sequence>MEGGNIRAIGPPRRHTRHRQRALGVTPHHAPNNTSRDFHLPIPGRGPRRL</sequence>